<reference evidence="7 8" key="1">
    <citation type="journal article" date="2014" name="Genome Announc.">
        <title>Draft Genome Sequence of Magnetospirillum sp. Strain SO-1, a Freshwater Magnetotactic Bacterium Isolated from the Ol'khovka River, Russia.</title>
        <authorList>
            <person name="Grouzdev D.S."/>
            <person name="Dziuba M.V."/>
            <person name="Sukhacheva M.S."/>
            <person name="Mardanov A.V."/>
            <person name="Beletskiy A.V."/>
            <person name="Kuznetsov B.B."/>
            <person name="Skryabin K.G."/>
        </authorList>
    </citation>
    <scope>NUCLEOTIDE SEQUENCE [LARGE SCALE GENOMIC DNA]</scope>
    <source>
        <strain evidence="7 8">SO-1</strain>
    </source>
</reference>
<dbReference type="AlphaFoldDB" id="M3A6D3"/>
<keyword evidence="3" id="KW-0285">Flavoprotein</keyword>
<dbReference type="PANTHER" id="PTHR43884:SF20">
    <property type="entry name" value="ACYL-COA DEHYDROGENASE FADE28"/>
    <property type="match status" value="1"/>
</dbReference>
<name>M3A6D3_9PROT</name>
<dbReference type="RefSeq" id="WP_008621366.1">
    <property type="nucleotide sequence ID" value="NZ_AONQ01000087.1"/>
</dbReference>
<keyword evidence="4" id="KW-0274">FAD</keyword>
<dbReference type="GO" id="GO:0050660">
    <property type="term" value="F:flavin adenine dinucleotide binding"/>
    <property type="evidence" value="ECO:0007669"/>
    <property type="project" value="InterPro"/>
</dbReference>
<feature type="domain" description="Acyl-CoA dehydrogenase/oxidase C-terminal" evidence="6">
    <location>
        <begin position="193"/>
        <end position="313"/>
    </location>
</feature>
<evidence type="ECO:0000313" key="7">
    <source>
        <dbReference type="EMBL" id="EME68029.1"/>
    </source>
</evidence>
<dbReference type="PATRIC" id="fig|1244869.3.peg.4065"/>
<dbReference type="Proteomes" id="UP000011744">
    <property type="component" value="Unassembled WGS sequence"/>
</dbReference>
<dbReference type="Gene3D" id="1.20.140.10">
    <property type="entry name" value="Butyryl-CoA Dehydrogenase, subunit A, domain 3"/>
    <property type="match status" value="1"/>
</dbReference>
<dbReference type="EMBL" id="AONQ01000087">
    <property type="protein sequence ID" value="EME68029.1"/>
    <property type="molecule type" value="Genomic_DNA"/>
</dbReference>
<accession>M3A6D3</accession>
<evidence type="ECO:0000256" key="4">
    <source>
        <dbReference type="ARBA" id="ARBA00022827"/>
    </source>
</evidence>
<dbReference type="STRING" id="1244869.H261_20477"/>
<dbReference type="SUPFAM" id="SSF56645">
    <property type="entry name" value="Acyl-CoA dehydrogenase NM domain-like"/>
    <property type="match status" value="1"/>
</dbReference>
<evidence type="ECO:0000256" key="1">
    <source>
        <dbReference type="ARBA" id="ARBA00001974"/>
    </source>
</evidence>
<dbReference type="eggNOG" id="COG1960">
    <property type="taxonomic scope" value="Bacteria"/>
</dbReference>
<sequence length="346" mass="36612">MSELGNIIEDMIQRLLVDSVDHTLLERSEGGGWEGDLWSKLEENGLPIMLAEPKEKGGEFGWREAYLVAMAAGRHALPLPLPEAIAAGWLLALSGIVAPEGRLGLAAGDGLVVEGDTAHGRLPRVAWGRHLTHVVATTCDQVVLIPVEGCAVVPGDNLAGEPRDDLVFDGVEVLSAPCPPGFGTETSRQLGALLRSAQMAGAIATLLERSLAYAGERQQFGKLIGGFQAVQHMMAVLAEESAAAAMAAEQAFAALDLGRDKDFAIAAAKVRTGEAAGRAASIAHQVLGAMGFAREHPLHFASRRLWSWRAEFGSEAEWAERIADMVIPMGGDGLWAFVTAAQADPM</sequence>
<organism evidence="7 8">
    <name type="scientific">Paramagnetospirillum caucaseum</name>
    <dbReference type="NCBI Taxonomy" id="1244869"/>
    <lineage>
        <taxon>Bacteria</taxon>
        <taxon>Pseudomonadati</taxon>
        <taxon>Pseudomonadota</taxon>
        <taxon>Alphaproteobacteria</taxon>
        <taxon>Rhodospirillales</taxon>
        <taxon>Magnetospirillaceae</taxon>
        <taxon>Paramagnetospirillum</taxon>
    </lineage>
</organism>
<dbReference type="PANTHER" id="PTHR43884">
    <property type="entry name" value="ACYL-COA DEHYDROGENASE"/>
    <property type="match status" value="1"/>
</dbReference>
<comment type="cofactor">
    <cofactor evidence="1">
        <name>FAD</name>
        <dbReference type="ChEBI" id="CHEBI:57692"/>
    </cofactor>
</comment>
<evidence type="ECO:0000259" key="6">
    <source>
        <dbReference type="Pfam" id="PF00441"/>
    </source>
</evidence>
<keyword evidence="5" id="KW-0560">Oxidoreductase</keyword>
<proteinExistence type="inferred from homology"/>
<dbReference type="Pfam" id="PF00441">
    <property type="entry name" value="Acyl-CoA_dh_1"/>
    <property type="match status" value="1"/>
</dbReference>
<comment type="caution">
    <text evidence="7">The sequence shown here is derived from an EMBL/GenBank/DDBJ whole genome shotgun (WGS) entry which is preliminary data.</text>
</comment>
<dbReference type="GO" id="GO:0003995">
    <property type="term" value="F:acyl-CoA dehydrogenase activity"/>
    <property type="evidence" value="ECO:0007669"/>
    <property type="project" value="TreeGrafter"/>
</dbReference>
<protein>
    <submittedName>
        <fullName evidence="7">Acyl-CoA dehydrogenase domain-containing protein</fullName>
    </submittedName>
</protein>
<dbReference type="Gene3D" id="1.10.540.10">
    <property type="entry name" value="Acyl-CoA dehydrogenase/oxidase, N-terminal domain"/>
    <property type="match status" value="1"/>
</dbReference>
<gene>
    <name evidence="7" type="ORF">H261_20477</name>
</gene>
<evidence type="ECO:0000313" key="8">
    <source>
        <dbReference type="Proteomes" id="UP000011744"/>
    </source>
</evidence>
<dbReference type="InterPro" id="IPR009075">
    <property type="entry name" value="AcylCo_DH/oxidase_C"/>
</dbReference>
<dbReference type="InterPro" id="IPR036250">
    <property type="entry name" value="AcylCo_DH-like_C"/>
</dbReference>
<dbReference type="SUPFAM" id="SSF47203">
    <property type="entry name" value="Acyl-CoA dehydrogenase C-terminal domain-like"/>
    <property type="match status" value="1"/>
</dbReference>
<evidence type="ECO:0000256" key="3">
    <source>
        <dbReference type="ARBA" id="ARBA00022630"/>
    </source>
</evidence>
<comment type="similarity">
    <text evidence="2">Belongs to the acyl-CoA dehydrogenase family.</text>
</comment>
<evidence type="ECO:0000256" key="2">
    <source>
        <dbReference type="ARBA" id="ARBA00009347"/>
    </source>
</evidence>
<evidence type="ECO:0000256" key="5">
    <source>
        <dbReference type="ARBA" id="ARBA00023002"/>
    </source>
</evidence>
<dbReference type="InterPro" id="IPR037069">
    <property type="entry name" value="AcylCoA_DH/ox_N_sf"/>
</dbReference>
<keyword evidence="8" id="KW-1185">Reference proteome</keyword>
<dbReference type="OrthoDB" id="2450120at2"/>
<dbReference type="InterPro" id="IPR009100">
    <property type="entry name" value="AcylCoA_DH/oxidase_NM_dom_sf"/>
</dbReference>